<feature type="transmembrane region" description="Helical" evidence="6">
    <location>
        <begin position="20"/>
        <end position="41"/>
    </location>
</feature>
<feature type="transmembrane region" description="Helical" evidence="6">
    <location>
        <begin position="324"/>
        <end position="346"/>
    </location>
</feature>
<keyword evidence="4 6" id="KW-1133">Transmembrane helix</keyword>
<feature type="transmembrane region" description="Helical" evidence="6">
    <location>
        <begin position="110"/>
        <end position="129"/>
    </location>
</feature>
<evidence type="ECO:0000256" key="5">
    <source>
        <dbReference type="ARBA" id="ARBA00023136"/>
    </source>
</evidence>
<feature type="transmembrane region" description="Helical" evidence="6">
    <location>
        <begin position="62"/>
        <end position="90"/>
    </location>
</feature>
<feature type="transmembrane region" description="Helical" evidence="6">
    <location>
        <begin position="136"/>
        <end position="156"/>
    </location>
</feature>
<feature type="transmembrane region" description="Helical" evidence="6">
    <location>
        <begin position="290"/>
        <end position="312"/>
    </location>
</feature>
<evidence type="ECO:0000256" key="1">
    <source>
        <dbReference type="ARBA" id="ARBA00004651"/>
    </source>
</evidence>
<dbReference type="PANTHER" id="PTHR30250">
    <property type="entry name" value="PST FAMILY PREDICTED COLANIC ACID TRANSPORTER"/>
    <property type="match status" value="1"/>
</dbReference>
<keyword evidence="3 6" id="KW-0812">Transmembrane</keyword>
<feature type="transmembrane region" description="Helical" evidence="6">
    <location>
        <begin position="412"/>
        <end position="438"/>
    </location>
</feature>
<proteinExistence type="predicted"/>
<comment type="subcellular location">
    <subcellularLocation>
        <location evidence="1">Cell membrane</location>
        <topology evidence="1">Multi-pass membrane protein</topology>
    </subcellularLocation>
</comment>
<reference evidence="8" key="1">
    <citation type="journal article" date="2019" name="Int. J. Syst. Evol. Microbiol.">
        <title>The Global Catalogue of Microorganisms (GCM) 10K type strain sequencing project: providing services to taxonomists for standard genome sequencing and annotation.</title>
        <authorList>
            <consortium name="The Broad Institute Genomics Platform"/>
            <consortium name="The Broad Institute Genome Sequencing Center for Infectious Disease"/>
            <person name="Wu L."/>
            <person name="Ma J."/>
        </authorList>
    </citation>
    <scope>NUCLEOTIDE SEQUENCE [LARGE SCALE GENOMIC DNA]</scope>
    <source>
        <strain evidence="8">KCTC 42247</strain>
    </source>
</reference>
<sequence>MGVALYTSRLVLSTLGVENYGIYSVVGGVVVLFSFFNSSMSSATQRFLAIDFGRKIEGNLQYTFNTALAIHLAIAVLVLIIAESVGLWFVNYRLNFPAERMTEVNIVYQFSVLSSIIGVTQVPFNALIIVRERMSIFAMISVAETFLRLIIVYILVRAPYSKLVSFSVLLFIVSLVISTFYKVYCLRSFKESKFMIVKEWALYGELLSYSGWNLIGNIATVGKGQGVNILLNVFFGTLLNAAYGIMIQAQTAVQSFVLNFQIAVNPQIYKLYAENKLSQMHGLMFRSSKFSYFLLFILICPIVYNIDYLLVFWLKNPPEFSNVFIKYALINLLIECVSGALITGALSTGKIKWYQIVVGSILLLNLPISYIAFKFTNNPVAFLYVSIFIAFLTLIFRLLFLRKMIKLNVKDYVCSVLIPILLVSVFTGLFMVGYFAFFGKADSIVMLFITSCVIMSFGMFVIILVGCNHGERLVLLRSVEVIKNKFKSR</sequence>
<feature type="transmembrane region" description="Helical" evidence="6">
    <location>
        <begin position="353"/>
        <end position="373"/>
    </location>
</feature>
<protein>
    <recommendedName>
        <fullName evidence="9">Lipopolysaccharide biosynthesis protein</fullName>
    </recommendedName>
</protein>
<dbReference type="PANTHER" id="PTHR30250:SF26">
    <property type="entry name" value="PSMA PROTEIN"/>
    <property type="match status" value="1"/>
</dbReference>
<feature type="transmembrane region" description="Helical" evidence="6">
    <location>
        <begin position="162"/>
        <end position="184"/>
    </location>
</feature>
<dbReference type="EMBL" id="JBHUMB010000006">
    <property type="protein sequence ID" value="MFD2743012.1"/>
    <property type="molecule type" value="Genomic_DNA"/>
</dbReference>
<feature type="transmembrane region" description="Helical" evidence="6">
    <location>
        <begin position="379"/>
        <end position="400"/>
    </location>
</feature>
<accession>A0ABW5UB11</accession>
<evidence type="ECO:0000256" key="6">
    <source>
        <dbReference type="SAM" id="Phobius"/>
    </source>
</evidence>
<evidence type="ECO:0000256" key="3">
    <source>
        <dbReference type="ARBA" id="ARBA00022692"/>
    </source>
</evidence>
<feature type="transmembrane region" description="Helical" evidence="6">
    <location>
        <begin position="444"/>
        <end position="467"/>
    </location>
</feature>
<evidence type="ECO:0000256" key="4">
    <source>
        <dbReference type="ARBA" id="ARBA00022989"/>
    </source>
</evidence>
<evidence type="ECO:0000313" key="8">
    <source>
        <dbReference type="Proteomes" id="UP001597418"/>
    </source>
</evidence>
<evidence type="ECO:0000256" key="2">
    <source>
        <dbReference type="ARBA" id="ARBA00022475"/>
    </source>
</evidence>
<dbReference type="RefSeq" id="WP_156472482.1">
    <property type="nucleotide sequence ID" value="NZ_JBHUMB010000006.1"/>
</dbReference>
<evidence type="ECO:0000313" key="7">
    <source>
        <dbReference type="EMBL" id="MFD2743012.1"/>
    </source>
</evidence>
<dbReference type="Proteomes" id="UP001597418">
    <property type="component" value="Unassembled WGS sequence"/>
</dbReference>
<dbReference type="InterPro" id="IPR050833">
    <property type="entry name" value="Poly_Biosynth_Transport"/>
</dbReference>
<organism evidence="7 8">
    <name type="scientific">Sphingobacterium populi</name>
    <dbReference type="NCBI Taxonomy" id="1812824"/>
    <lineage>
        <taxon>Bacteria</taxon>
        <taxon>Pseudomonadati</taxon>
        <taxon>Bacteroidota</taxon>
        <taxon>Sphingobacteriia</taxon>
        <taxon>Sphingobacteriales</taxon>
        <taxon>Sphingobacteriaceae</taxon>
        <taxon>Sphingobacterium</taxon>
    </lineage>
</organism>
<keyword evidence="5 6" id="KW-0472">Membrane</keyword>
<evidence type="ECO:0008006" key="9">
    <source>
        <dbReference type="Google" id="ProtNLM"/>
    </source>
</evidence>
<gene>
    <name evidence="7" type="ORF">ACFSQ6_06340</name>
</gene>
<comment type="caution">
    <text evidence="7">The sequence shown here is derived from an EMBL/GenBank/DDBJ whole genome shotgun (WGS) entry which is preliminary data.</text>
</comment>
<keyword evidence="8" id="KW-1185">Reference proteome</keyword>
<name>A0ABW5UB11_9SPHI</name>
<keyword evidence="2" id="KW-1003">Cell membrane</keyword>